<dbReference type="EMBL" id="JABFHI010000001">
    <property type="protein sequence ID" value="NOG30982.1"/>
    <property type="molecule type" value="Genomic_DNA"/>
</dbReference>
<evidence type="ECO:0000256" key="1">
    <source>
        <dbReference type="SAM" id="Coils"/>
    </source>
</evidence>
<dbReference type="AlphaFoldDB" id="A0A7Y3TX12"/>
<feature type="coiled-coil region" evidence="1">
    <location>
        <begin position="46"/>
        <end position="111"/>
    </location>
</feature>
<feature type="chain" id="PRO_5030698016" evidence="2">
    <location>
        <begin position="26"/>
        <end position="256"/>
    </location>
</feature>
<keyword evidence="1" id="KW-0175">Coiled coil</keyword>
<evidence type="ECO:0000313" key="4">
    <source>
        <dbReference type="Proteomes" id="UP000588806"/>
    </source>
</evidence>
<sequence>MLKRPLLALQGCWLAGVLASGTLMATSNIMAQEEQSGAPSALQQQIEAADDSTRSAIEELRRLERDTRQLQAANAALSTRLVSEAQHQQRLERALNNLDDTRAALPEIEQLMREQLTAWINADLPFLKDERLARLAPAEPAQADSATRIAGLLETWRAELAYGRAVDSWRGRLQLAESNPREVEFLRLGRIGLYYLTPDGRQGGVWDAASRQWLTLDETARREVRNGLRIADDQRTPELLRLPLSVMVEDAAGGQR</sequence>
<proteinExistence type="predicted"/>
<dbReference type="Proteomes" id="UP000588806">
    <property type="component" value="Unassembled WGS sequence"/>
</dbReference>
<evidence type="ECO:0000256" key="2">
    <source>
        <dbReference type="SAM" id="SignalP"/>
    </source>
</evidence>
<reference evidence="3 4" key="1">
    <citation type="submission" date="2020-05" db="EMBL/GenBank/DDBJ databases">
        <authorList>
            <person name="Ruan W."/>
            <person name="Jeon C.O."/>
            <person name="Chun B.H."/>
        </authorList>
    </citation>
    <scope>NUCLEOTIDE SEQUENCE [LARGE SCALE GENOMIC DNA]</scope>
    <source>
        <strain evidence="3 4">TBZ9</strain>
    </source>
</reference>
<comment type="caution">
    <text evidence="3">The sequence shown here is derived from an EMBL/GenBank/DDBJ whole genome shotgun (WGS) entry which is preliminary data.</text>
</comment>
<dbReference type="RefSeq" id="WP_171701423.1">
    <property type="nucleotide sequence ID" value="NZ_JABFHI010000001.1"/>
</dbReference>
<reference evidence="3 4" key="2">
    <citation type="submission" date="2020-06" db="EMBL/GenBank/DDBJ databases">
        <title>Halomonas songnenensis sp. nov., a moderately halophilic bacterium isolated from saline and alkaline soils.</title>
        <authorList>
            <person name="Jiang J."/>
            <person name="Pan Y."/>
        </authorList>
    </citation>
    <scope>NUCLEOTIDE SEQUENCE [LARGE SCALE GENOMIC DNA]</scope>
    <source>
        <strain evidence="3 4">TBZ9</strain>
    </source>
</reference>
<protein>
    <submittedName>
        <fullName evidence="3">DUF3450 domain-containing protein</fullName>
    </submittedName>
</protein>
<name>A0A7Y3TX12_9GAMM</name>
<dbReference type="Pfam" id="PF11932">
    <property type="entry name" value="DUF3450"/>
    <property type="match status" value="1"/>
</dbReference>
<feature type="signal peptide" evidence="2">
    <location>
        <begin position="1"/>
        <end position="25"/>
    </location>
</feature>
<accession>A0A7Y3TX12</accession>
<keyword evidence="2" id="KW-0732">Signal</keyword>
<dbReference type="InterPro" id="IPR016866">
    <property type="entry name" value="UCP028069"/>
</dbReference>
<gene>
    <name evidence="3" type="ORF">HLB35_02970</name>
</gene>
<organism evidence="3 4">
    <name type="scientific">Vreelandella azerica</name>
    <dbReference type="NCBI Taxonomy" id="2732867"/>
    <lineage>
        <taxon>Bacteria</taxon>
        <taxon>Pseudomonadati</taxon>
        <taxon>Pseudomonadota</taxon>
        <taxon>Gammaproteobacteria</taxon>
        <taxon>Oceanospirillales</taxon>
        <taxon>Halomonadaceae</taxon>
        <taxon>Vreelandella</taxon>
    </lineage>
</organism>
<keyword evidence="4" id="KW-1185">Reference proteome</keyword>
<evidence type="ECO:0000313" key="3">
    <source>
        <dbReference type="EMBL" id="NOG30982.1"/>
    </source>
</evidence>